<keyword evidence="2" id="KW-0238">DNA-binding</keyword>
<evidence type="ECO:0000259" key="4">
    <source>
        <dbReference type="PROSITE" id="PS01124"/>
    </source>
</evidence>
<evidence type="ECO:0000256" key="3">
    <source>
        <dbReference type="ARBA" id="ARBA00023163"/>
    </source>
</evidence>
<dbReference type="PROSITE" id="PS01124">
    <property type="entry name" value="HTH_ARAC_FAMILY_2"/>
    <property type="match status" value="1"/>
</dbReference>
<name>A0A2S6FCF9_9PSED</name>
<dbReference type="RefSeq" id="WP_104451634.1">
    <property type="nucleotide sequence ID" value="NZ_NIRS01000012.1"/>
</dbReference>
<feature type="domain" description="HTH araC/xylS-type" evidence="4">
    <location>
        <begin position="234"/>
        <end position="332"/>
    </location>
</feature>
<dbReference type="SUPFAM" id="SSF46689">
    <property type="entry name" value="Homeodomain-like"/>
    <property type="match status" value="1"/>
</dbReference>
<dbReference type="InterPro" id="IPR009057">
    <property type="entry name" value="Homeodomain-like_sf"/>
</dbReference>
<dbReference type="PANTHER" id="PTHR47894">
    <property type="entry name" value="HTH-TYPE TRANSCRIPTIONAL REGULATOR GADX"/>
    <property type="match status" value="1"/>
</dbReference>
<dbReference type="InterPro" id="IPR018060">
    <property type="entry name" value="HTH_AraC"/>
</dbReference>
<sequence>MDTHLIRSMCLYGARELIADLHGDPWRVAHGASIASQSLDQLDVLLPVPKVVQFLDLAARETGREDFGLLLAQKQGMGVLGSALLDIVSEATTVGDWLERLSRYFHVLMSGALVHLEQHELGVTVHYEVTATAGIDETQSVHLGLALLARKLRSALYPQWSPERVMLRCREPHSRASYTRMFGQNVFFNQECNGMLLSHQVLAHPLNEQQPFSRPALLDYQRENQQRRNRSPASATEDSVRKLLSSSGAPLDAVALNQLQSRRTLQRRLAGSGTTFQAIKQQTKLDLARKYLSQTDLKLSQIAEVLGFSSLSAFSRFFHNAQGCAPKAYRAQAADMNKRFISP</sequence>
<accession>A0A2S6FCF9</accession>
<reference evidence="6" key="1">
    <citation type="submission" date="2017-06" db="EMBL/GenBank/DDBJ databases">
        <authorList>
            <person name="Furmanczyk E.M."/>
        </authorList>
    </citation>
    <scope>NUCLEOTIDE SEQUENCE [LARGE SCALE GENOMIC DNA]</scope>
    <source>
        <strain evidence="6">AP3_16</strain>
    </source>
</reference>
<proteinExistence type="predicted"/>
<dbReference type="PANTHER" id="PTHR47894:SF4">
    <property type="entry name" value="HTH-TYPE TRANSCRIPTIONAL REGULATOR GADX"/>
    <property type="match status" value="1"/>
</dbReference>
<dbReference type="Pfam" id="PF12625">
    <property type="entry name" value="Arabinose_bd"/>
    <property type="match status" value="1"/>
</dbReference>
<evidence type="ECO:0000313" key="6">
    <source>
        <dbReference type="Proteomes" id="UP000238541"/>
    </source>
</evidence>
<keyword evidence="3" id="KW-0804">Transcription</keyword>
<comment type="caution">
    <text evidence="5">The sequence shown here is derived from an EMBL/GenBank/DDBJ whole genome shotgun (WGS) entry which is preliminary data.</text>
</comment>
<dbReference type="InterPro" id="IPR032687">
    <property type="entry name" value="AraC-type_N"/>
</dbReference>
<keyword evidence="6" id="KW-1185">Reference proteome</keyword>
<dbReference type="AlphaFoldDB" id="A0A2S6FCF9"/>
<dbReference type="Proteomes" id="UP000238541">
    <property type="component" value="Unassembled WGS sequence"/>
</dbReference>
<gene>
    <name evidence="5" type="ORF">CD175_30280</name>
</gene>
<evidence type="ECO:0000256" key="1">
    <source>
        <dbReference type="ARBA" id="ARBA00023015"/>
    </source>
</evidence>
<dbReference type="Pfam" id="PF12833">
    <property type="entry name" value="HTH_18"/>
    <property type="match status" value="1"/>
</dbReference>
<dbReference type="Gene3D" id="1.10.10.60">
    <property type="entry name" value="Homeodomain-like"/>
    <property type="match status" value="1"/>
</dbReference>
<dbReference type="GO" id="GO:0003700">
    <property type="term" value="F:DNA-binding transcription factor activity"/>
    <property type="evidence" value="ECO:0007669"/>
    <property type="project" value="InterPro"/>
</dbReference>
<protein>
    <submittedName>
        <fullName evidence="5">AraC family transcriptional regulator</fullName>
    </submittedName>
</protein>
<keyword evidence="1" id="KW-0805">Transcription regulation</keyword>
<dbReference type="GO" id="GO:0005829">
    <property type="term" value="C:cytosol"/>
    <property type="evidence" value="ECO:0007669"/>
    <property type="project" value="TreeGrafter"/>
</dbReference>
<evidence type="ECO:0000313" key="5">
    <source>
        <dbReference type="EMBL" id="PPK35117.1"/>
    </source>
</evidence>
<dbReference type="EMBL" id="NIRS01000012">
    <property type="protein sequence ID" value="PPK35117.1"/>
    <property type="molecule type" value="Genomic_DNA"/>
</dbReference>
<organism evidence="5 6">
    <name type="scientific">Pseudomonas laurylsulfatiphila</name>
    <dbReference type="NCBI Taxonomy" id="2011015"/>
    <lineage>
        <taxon>Bacteria</taxon>
        <taxon>Pseudomonadati</taxon>
        <taxon>Pseudomonadota</taxon>
        <taxon>Gammaproteobacteria</taxon>
        <taxon>Pseudomonadales</taxon>
        <taxon>Pseudomonadaceae</taxon>
        <taxon>Pseudomonas</taxon>
    </lineage>
</organism>
<dbReference type="GO" id="GO:0000976">
    <property type="term" value="F:transcription cis-regulatory region binding"/>
    <property type="evidence" value="ECO:0007669"/>
    <property type="project" value="TreeGrafter"/>
</dbReference>
<evidence type="ECO:0000256" key="2">
    <source>
        <dbReference type="ARBA" id="ARBA00023125"/>
    </source>
</evidence>
<dbReference type="SMART" id="SM00342">
    <property type="entry name" value="HTH_ARAC"/>
    <property type="match status" value="1"/>
</dbReference>